<gene>
    <name evidence="1" type="ORF">Psal009_01950</name>
</gene>
<accession>A0A9Q6LKW9</accession>
<reference evidence="1 2" key="1">
    <citation type="submission" date="2019-04" db="EMBL/GenBank/DDBJ databases">
        <title>Complete genome sequencing of Piscirickettsia salmonis strain Psal-009.</title>
        <authorList>
            <person name="Schober I."/>
            <person name="Bunk B."/>
            <person name="Sproer C."/>
            <person name="Carril G.P."/>
            <person name="Riedel T."/>
            <person name="Flores-Herrera P.A."/>
            <person name="Nourdin-Galindo G."/>
            <person name="Marshall S.H."/>
            <person name="Overmann J."/>
        </authorList>
    </citation>
    <scope>NUCLEOTIDE SEQUENCE [LARGE SCALE GENOMIC DNA]</scope>
    <source>
        <strain evidence="1 2">Psal-009</strain>
    </source>
</reference>
<evidence type="ECO:0000313" key="1">
    <source>
        <dbReference type="EMBL" id="QGO06048.1"/>
    </source>
</evidence>
<evidence type="ECO:0000313" key="2">
    <source>
        <dbReference type="Proteomes" id="UP000422232"/>
    </source>
</evidence>
<dbReference type="AlphaFoldDB" id="A0A9Q6LKW9"/>
<organism evidence="1 2">
    <name type="scientific">Piscirickettsia salmonis</name>
    <dbReference type="NCBI Taxonomy" id="1238"/>
    <lineage>
        <taxon>Bacteria</taxon>
        <taxon>Pseudomonadati</taxon>
        <taxon>Pseudomonadota</taxon>
        <taxon>Gammaproteobacteria</taxon>
        <taxon>Thiotrichales</taxon>
        <taxon>Piscirickettsiaceae</taxon>
        <taxon>Piscirickettsia</taxon>
    </lineage>
</organism>
<dbReference type="Proteomes" id="UP000422232">
    <property type="component" value="Chromosome"/>
</dbReference>
<dbReference type="EMBL" id="CP038908">
    <property type="protein sequence ID" value="QGO06048.1"/>
    <property type="molecule type" value="Genomic_DNA"/>
</dbReference>
<protein>
    <submittedName>
        <fullName evidence="1">Uncharacterized protein</fullName>
    </submittedName>
</protein>
<sequence length="35" mass="3945">MLIVGLTYQDVLKTKRSSKQERGAPFLFILVAYSA</sequence>
<name>A0A9Q6LKW9_PISSA</name>
<proteinExistence type="predicted"/>
<keyword evidence="2" id="KW-1185">Reference proteome</keyword>